<evidence type="ECO:0000256" key="1">
    <source>
        <dbReference type="ARBA" id="ARBA00022614"/>
    </source>
</evidence>
<dbReference type="InterPro" id="IPR001611">
    <property type="entry name" value="Leu-rich_rpt"/>
</dbReference>
<dbReference type="InterPro" id="IPR003591">
    <property type="entry name" value="Leu-rich_rpt_typical-subtyp"/>
</dbReference>
<dbReference type="PRINTS" id="PR00019">
    <property type="entry name" value="LEURICHRPT"/>
</dbReference>
<reference evidence="4 5" key="1">
    <citation type="journal article" date="2020" name="IScience">
        <title>Genome Sequencing of the Endangered Kingdonia uniflora (Circaeasteraceae, Ranunculales) Reveals Potential Mechanisms of Evolutionary Specialization.</title>
        <authorList>
            <person name="Sun Y."/>
            <person name="Deng T."/>
            <person name="Zhang A."/>
            <person name="Moore M.J."/>
            <person name="Landis J.B."/>
            <person name="Lin N."/>
            <person name="Zhang H."/>
            <person name="Zhang X."/>
            <person name="Huang J."/>
            <person name="Zhang X."/>
            <person name="Sun H."/>
            <person name="Wang H."/>
        </authorList>
    </citation>
    <scope>NUCLEOTIDE SEQUENCE [LARGE SCALE GENOMIC DNA]</scope>
    <source>
        <strain evidence="4">TB1705</strain>
        <tissue evidence="4">Leaf</tissue>
    </source>
</reference>
<sequence length="284" mass="31275">MGNTPSAFRNFSGMVETSDSITDGSGEFGYASLITVTTRGWRHHTYLEKFNSDSTGFGGLKGLESLDLSHNNLSGAIQKTLENLKELTKLDISNNELIGQIPVVGQMGTLNDADSYANNNGDLRGLKSINISHNDLDGEIPLIFGGLKSLESLDLSHNSLSGVISRTLESAQELAILDLSNNKLVSQIPIGGQMGALNDANFYANNSGLYGIQIQVSCEKNEGGNEEIIKEEDDQWFLWQDAWIGYIIGFFWTVLVISLIGFFSQKARQRPPLVKLVWFFKKIF</sequence>
<dbReference type="AlphaFoldDB" id="A0A7J7P9T1"/>
<dbReference type="Gene3D" id="3.80.10.10">
    <property type="entry name" value="Ribonuclease Inhibitor"/>
    <property type="match status" value="2"/>
</dbReference>
<keyword evidence="2" id="KW-0677">Repeat</keyword>
<comment type="caution">
    <text evidence="4">The sequence shown here is derived from an EMBL/GenBank/DDBJ whole genome shotgun (WGS) entry which is preliminary data.</text>
</comment>
<dbReference type="EMBL" id="JACGCM010000119">
    <property type="protein sequence ID" value="KAF6176166.1"/>
    <property type="molecule type" value="Genomic_DNA"/>
</dbReference>
<evidence type="ECO:0000256" key="3">
    <source>
        <dbReference type="SAM" id="Phobius"/>
    </source>
</evidence>
<evidence type="ECO:0000256" key="2">
    <source>
        <dbReference type="ARBA" id="ARBA00022737"/>
    </source>
</evidence>
<keyword evidence="3" id="KW-0812">Transmembrane</keyword>
<keyword evidence="5" id="KW-1185">Reference proteome</keyword>
<accession>A0A7J7P9T1</accession>
<dbReference type="InterPro" id="IPR032675">
    <property type="entry name" value="LRR_dom_sf"/>
</dbReference>
<dbReference type="SMART" id="SM00369">
    <property type="entry name" value="LRR_TYP"/>
    <property type="match status" value="3"/>
</dbReference>
<feature type="transmembrane region" description="Helical" evidence="3">
    <location>
        <begin position="243"/>
        <end position="263"/>
    </location>
</feature>
<proteinExistence type="predicted"/>
<keyword evidence="1" id="KW-0433">Leucine-rich repeat</keyword>
<organism evidence="4 5">
    <name type="scientific">Kingdonia uniflora</name>
    <dbReference type="NCBI Taxonomy" id="39325"/>
    <lineage>
        <taxon>Eukaryota</taxon>
        <taxon>Viridiplantae</taxon>
        <taxon>Streptophyta</taxon>
        <taxon>Embryophyta</taxon>
        <taxon>Tracheophyta</taxon>
        <taxon>Spermatophyta</taxon>
        <taxon>Magnoliopsida</taxon>
        <taxon>Ranunculales</taxon>
        <taxon>Circaeasteraceae</taxon>
        <taxon>Kingdonia</taxon>
    </lineage>
</organism>
<gene>
    <name evidence="4" type="ORF">GIB67_023457</name>
</gene>
<dbReference type="OrthoDB" id="544346at2759"/>
<dbReference type="PANTHER" id="PTHR48065:SF23">
    <property type="entry name" value="LEUCINE-RICH REPEAT-CONTAINING N-TERMINAL PLANT-TYPE DOMAIN-CONTAINING PROTEIN"/>
    <property type="match status" value="1"/>
</dbReference>
<protein>
    <submittedName>
        <fullName evidence="4">Uncharacterized protein</fullName>
    </submittedName>
</protein>
<evidence type="ECO:0000313" key="4">
    <source>
        <dbReference type="EMBL" id="KAF6176166.1"/>
    </source>
</evidence>
<evidence type="ECO:0000313" key="5">
    <source>
        <dbReference type="Proteomes" id="UP000541444"/>
    </source>
</evidence>
<keyword evidence="3" id="KW-1133">Transmembrane helix</keyword>
<name>A0A7J7P9T1_9MAGN</name>
<dbReference type="Proteomes" id="UP000541444">
    <property type="component" value="Unassembled WGS sequence"/>
</dbReference>
<dbReference type="PANTHER" id="PTHR48065">
    <property type="entry name" value="OS10G0469600 PROTEIN"/>
    <property type="match status" value="1"/>
</dbReference>
<dbReference type="SUPFAM" id="SSF52058">
    <property type="entry name" value="L domain-like"/>
    <property type="match status" value="1"/>
</dbReference>
<dbReference type="Pfam" id="PF13855">
    <property type="entry name" value="LRR_8"/>
    <property type="match status" value="2"/>
</dbReference>
<keyword evidence="3" id="KW-0472">Membrane</keyword>